<dbReference type="AlphaFoldDB" id="A0A1W2FLG4"/>
<keyword evidence="2" id="KW-0418">Kinase</keyword>
<dbReference type="SUPFAM" id="SSF53067">
    <property type="entry name" value="Actin-like ATPase domain"/>
    <property type="match status" value="1"/>
</dbReference>
<comment type="similarity">
    <text evidence="1">Belongs to the ROK (NagC/XylR) family.</text>
</comment>
<keyword evidence="2" id="KW-0808">Transferase</keyword>
<dbReference type="InterPro" id="IPR043129">
    <property type="entry name" value="ATPase_NBD"/>
</dbReference>
<keyword evidence="3" id="KW-1185">Reference proteome</keyword>
<evidence type="ECO:0000313" key="2">
    <source>
        <dbReference type="EMBL" id="SMD22496.1"/>
    </source>
</evidence>
<accession>A0A1W2FLG4</accession>
<dbReference type="PANTHER" id="PTHR18964">
    <property type="entry name" value="ROK (REPRESSOR, ORF, KINASE) FAMILY"/>
    <property type="match status" value="1"/>
</dbReference>
<name>A0A1W2FLG4_KIBAR</name>
<protein>
    <submittedName>
        <fullName evidence="2">Kanosamine 6-kinase</fullName>
    </submittedName>
</protein>
<organism evidence="2 3">
    <name type="scientific">Kibdelosporangium aridum</name>
    <dbReference type="NCBI Taxonomy" id="2030"/>
    <lineage>
        <taxon>Bacteria</taxon>
        <taxon>Bacillati</taxon>
        <taxon>Actinomycetota</taxon>
        <taxon>Actinomycetes</taxon>
        <taxon>Pseudonocardiales</taxon>
        <taxon>Pseudonocardiaceae</taxon>
        <taxon>Kibdelosporangium</taxon>
    </lineage>
</organism>
<sequence length="295" mass="30210">MYLGIDIGGTKVAMRAETDSATIAESAFTWRSDDTADDDIRRLRDHVEDLRARIDRIDPLAGVGVAMPATLGPDGRVIAWPNRPTWLGLDLKAVLDKLFPAVTASWADDGDLAAAAEAHTMGLTDVVYAGVGTGIGGGIVLNGRSVGGRRGSCELGHLIVDLAGEVCDCGRRGCVQAIASGPAILRRATRLRRTEVTFAALADGFAGRADWAVEAIRPASAALATALTGVGELVRPSAIVIGGGFATGIPGFVDHVASAAAALSRPGHPVAPVLSARLGSDSSLHGAVLAARGLV</sequence>
<dbReference type="Gene3D" id="3.30.420.40">
    <property type="match status" value="2"/>
</dbReference>
<proteinExistence type="inferred from homology"/>
<dbReference type="EMBL" id="FWXV01000008">
    <property type="protein sequence ID" value="SMD22496.1"/>
    <property type="molecule type" value="Genomic_DNA"/>
</dbReference>
<evidence type="ECO:0000256" key="1">
    <source>
        <dbReference type="ARBA" id="ARBA00006479"/>
    </source>
</evidence>
<dbReference type="PANTHER" id="PTHR18964:SF149">
    <property type="entry name" value="BIFUNCTIONAL UDP-N-ACETYLGLUCOSAMINE 2-EPIMERASE_N-ACETYLMANNOSAMINE KINASE"/>
    <property type="match status" value="1"/>
</dbReference>
<evidence type="ECO:0000313" key="3">
    <source>
        <dbReference type="Proteomes" id="UP000192674"/>
    </source>
</evidence>
<reference evidence="2 3" key="1">
    <citation type="submission" date="2017-04" db="EMBL/GenBank/DDBJ databases">
        <authorList>
            <person name="Afonso C.L."/>
            <person name="Miller P.J."/>
            <person name="Scott M.A."/>
            <person name="Spackman E."/>
            <person name="Goraichik I."/>
            <person name="Dimitrov K.M."/>
            <person name="Suarez D.L."/>
            <person name="Swayne D.E."/>
        </authorList>
    </citation>
    <scope>NUCLEOTIDE SEQUENCE [LARGE SCALE GENOMIC DNA]</scope>
    <source>
        <strain evidence="2 3">DSM 43828</strain>
    </source>
</reference>
<dbReference type="OrthoDB" id="9795247at2"/>
<dbReference type="RefSeq" id="WP_084431361.1">
    <property type="nucleotide sequence ID" value="NZ_FWXV01000008.1"/>
</dbReference>
<dbReference type="Proteomes" id="UP000192674">
    <property type="component" value="Unassembled WGS sequence"/>
</dbReference>
<dbReference type="InterPro" id="IPR000600">
    <property type="entry name" value="ROK"/>
</dbReference>
<gene>
    <name evidence="2" type="ORF">SAMN05661093_07460</name>
</gene>
<dbReference type="Pfam" id="PF00480">
    <property type="entry name" value="ROK"/>
    <property type="match status" value="1"/>
</dbReference>
<dbReference type="GO" id="GO:0016301">
    <property type="term" value="F:kinase activity"/>
    <property type="evidence" value="ECO:0007669"/>
    <property type="project" value="UniProtKB-KW"/>
</dbReference>